<evidence type="ECO:0000313" key="5">
    <source>
        <dbReference type="Proteomes" id="UP000481109"/>
    </source>
</evidence>
<name>A0A6G4XPT4_9ACTN</name>
<evidence type="ECO:0000256" key="1">
    <source>
        <dbReference type="SAM" id="MobiDB-lite"/>
    </source>
</evidence>
<feature type="compositionally biased region" description="Low complexity" evidence="1">
    <location>
        <begin position="128"/>
        <end position="137"/>
    </location>
</feature>
<dbReference type="Proteomes" id="UP000481109">
    <property type="component" value="Unassembled WGS sequence"/>
</dbReference>
<reference evidence="4 5" key="1">
    <citation type="submission" date="2020-02" db="EMBL/GenBank/DDBJ databases">
        <title>Whole-genome analyses of novel actinobacteria.</title>
        <authorList>
            <person name="Sahin N."/>
            <person name="Tokatli A."/>
        </authorList>
    </citation>
    <scope>NUCLEOTIDE SEQUENCE [LARGE SCALE GENOMIC DNA]</scope>
    <source>
        <strain evidence="4 5">YC504</strain>
    </source>
</reference>
<dbReference type="SUPFAM" id="SSF47090">
    <property type="entry name" value="PGBD-like"/>
    <property type="match status" value="1"/>
</dbReference>
<evidence type="ECO:0000256" key="2">
    <source>
        <dbReference type="SAM" id="Phobius"/>
    </source>
</evidence>
<feature type="compositionally biased region" description="Low complexity" evidence="1">
    <location>
        <begin position="187"/>
        <end position="242"/>
    </location>
</feature>
<accession>A0A6G4XPT4</accession>
<dbReference type="InterPro" id="IPR002477">
    <property type="entry name" value="Peptidoglycan-bd-like"/>
</dbReference>
<feature type="region of interest" description="Disordered" evidence="1">
    <location>
        <begin position="90"/>
        <end position="109"/>
    </location>
</feature>
<comment type="caution">
    <text evidence="4">The sequence shown here is derived from an EMBL/GenBank/DDBJ whole genome shotgun (WGS) entry which is preliminary data.</text>
</comment>
<keyword evidence="2" id="KW-1133">Transmembrane helix</keyword>
<feature type="transmembrane region" description="Helical" evidence="2">
    <location>
        <begin position="149"/>
        <end position="171"/>
    </location>
</feature>
<organism evidence="4 5">
    <name type="scientific">Streptomyces mesophilus</name>
    <dbReference type="NCBI Taxonomy" id="1775132"/>
    <lineage>
        <taxon>Bacteria</taxon>
        <taxon>Bacillati</taxon>
        <taxon>Actinomycetota</taxon>
        <taxon>Actinomycetes</taxon>
        <taxon>Kitasatosporales</taxon>
        <taxon>Streptomycetaceae</taxon>
        <taxon>Streptomyces</taxon>
    </lineage>
</organism>
<evidence type="ECO:0000259" key="3">
    <source>
        <dbReference type="Pfam" id="PF01471"/>
    </source>
</evidence>
<dbReference type="AlphaFoldDB" id="A0A6G4XPT4"/>
<keyword evidence="5" id="KW-1185">Reference proteome</keyword>
<feature type="region of interest" description="Disordered" evidence="1">
    <location>
        <begin position="52"/>
        <end position="71"/>
    </location>
</feature>
<dbReference type="Gene3D" id="1.10.101.10">
    <property type="entry name" value="PGBD-like superfamily/PGBD"/>
    <property type="match status" value="1"/>
</dbReference>
<feature type="region of interest" description="Disordered" evidence="1">
    <location>
        <begin position="1"/>
        <end position="21"/>
    </location>
</feature>
<gene>
    <name evidence="4" type="ORF">G6045_24675</name>
</gene>
<proteinExistence type="predicted"/>
<evidence type="ECO:0000313" key="4">
    <source>
        <dbReference type="EMBL" id="NGO78827.1"/>
    </source>
</evidence>
<keyword evidence="2" id="KW-0472">Membrane</keyword>
<sequence length="332" mass="33932">MSGMTCPECGAPRDRSGAPQCGCAQRAADALRDGRSADAAADVAASEDFDPLRIRPYVSLSPEAETTDDTARLPVVYEAAAPPAVREPRAADVDRFVPGGSEAGYGGDAGYGSDAGYEVELERAAPQVGPGPSAVRGGSRGRRRRPRTALLAICGAAVAVVAVAATASGFFSGDDDGTREQALPDRSTSAPASSVAPSPSEKASKSASPSPSASKSASASASPSASPSKSPSASPSPTLKASGTATTSQPPQSTGTLQQGDSGPAVEQMQGMLRDVWVYHGRPDGNFDDKTRDAVEMFQVWYGVNEDPKGVYGPATRAALERAVGDGDRQRD</sequence>
<feature type="domain" description="Peptidoglycan binding-like" evidence="3">
    <location>
        <begin position="262"/>
        <end position="320"/>
    </location>
</feature>
<protein>
    <submittedName>
        <fullName evidence="4">Peptidoglycan-binding protein</fullName>
    </submittedName>
</protein>
<keyword evidence="2" id="KW-0812">Transmembrane</keyword>
<dbReference type="InterPro" id="IPR036365">
    <property type="entry name" value="PGBD-like_sf"/>
</dbReference>
<feature type="region of interest" description="Disordered" evidence="1">
    <location>
        <begin position="169"/>
        <end position="269"/>
    </location>
</feature>
<feature type="region of interest" description="Disordered" evidence="1">
    <location>
        <begin position="116"/>
        <end position="145"/>
    </location>
</feature>
<feature type="compositionally biased region" description="Polar residues" evidence="1">
    <location>
        <begin position="243"/>
        <end position="261"/>
    </location>
</feature>
<dbReference type="Pfam" id="PF01471">
    <property type="entry name" value="PG_binding_1"/>
    <property type="match status" value="1"/>
</dbReference>
<dbReference type="InterPro" id="IPR036366">
    <property type="entry name" value="PGBDSf"/>
</dbReference>
<dbReference type="EMBL" id="JAAKZW010000119">
    <property type="protein sequence ID" value="NGO78827.1"/>
    <property type="molecule type" value="Genomic_DNA"/>
</dbReference>